<feature type="transmembrane region" description="Helical" evidence="1">
    <location>
        <begin position="33"/>
        <end position="53"/>
    </location>
</feature>
<keyword evidence="1" id="KW-0812">Transmembrane</keyword>
<evidence type="ECO:0000256" key="1">
    <source>
        <dbReference type="SAM" id="Phobius"/>
    </source>
</evidence>
<sequence>MNPEDIGGILDMLVERLGPMGTEVWGIYVRQQLSWGVVAGALRLAFATLLFVVARKAGKWVKREMTSDTNGTAVAWGGLIILGLIASVAMLTVMSPILHILNPEFYAIQALLGR</sequence>
<protein>
    <submittedName>
        <fullName evidence="2">Uncharacterized protein</fullName>
    </submittedName>
</protein>
<feature type="transmembrane region" description="Helical" evidence="1">
    <location>
        <begin position="74"/>
        <end position="98"/>
    </location>
</feature>
<accession>A0A0F9WT86</accession>
<dbReference type="EMBL" id="LAZR01000206">
    <property type="protein sequence ID" value="KKN82043.1"/>
    <property type="molecule type" value="Genomic_DNA"/>
</dbReference>
<dbReference type="AlphaFoldDB" id="A0A0F9WT86"/>
<organism evidence="2">
    <name type="scientific">marine sediment metagenome</name>
    <dbReference type="NCBI Taxonomy" id="412755"/>
    <lineage>
        <taxon>unclassified sequences</taxon>
        <taxon>metagenomes</taxon>
        <taxon>ecological metagenomes</taxon>
    </lineage>
</organism>
<comment type="caution">
    <text evidence="2">The sequence shown here is derived from an EMBL/GenBank/DDBJ whole genome shotgun (WGS) entry which is preliminary data.</text>
</comment>
<name>A0A0F9WT86_9ZZZZ</name>
<keyword evidence="1" id="KW-1133">Transmembrane helix</keyword>
<proteinExistence type="predicted"/>
<evidence type="ECO:0000313" key="2">
    <source>
        <dbReference type="EMBL" id="KKN82043.1"/>
    </source>
</evidence>
<keyword evidence="1" id="KW-0472">Membrane</keyword>
<reference evidence="2" key="1">
    <citation type="journal article" date="2015" name="Nature">
        <title>Complex archaea that bridge the gap between prokaryotes and eukaryotes.</title>
        <authorList>
            <person name="Spang A."/>
            <person name="Saw J.H."/>
            <person name="Jorgensen S.L."/>
            <person name="Zaremba-Niedzwiedzka K."/>
            <person name="Martijn J."/>
            <person name="Lind A.E."/>
            <person name="van Eijk R."/>
            <person name="Schleper C."/>
            <person name="Guy L."/>
            <person name="Ettema T.J."/>
        </authorList>
    </citation>
    <scope>NUCLEOTIDE SEQUENCE</scope>
</reference>
<gene>
    <name evidence="2" type="ORF">LCGC14_0313100</name>
</gene>